<dbReference type="AlphaFoldDB" id="A0A2N5W549"/>
<keyword evidence="3" id="KW-1185">Reference proteome</keyword>
<proteinExistence type="predicted"/>
<protein>
    <submittedName>
        <fullName evidence="2">Uncharacterized protein</fullName>
    </submittedName>
</protein>
<dbReference type="Proteomes" id="UP000235388">
    <property type="component" value="Unassembled WGS sequence"/>
</dbReference>
<sequence>MVRREPLRASASDKRWKSVHTEVVQFVPGQQLSLPIQQETRSFDATPRSDASRQSPRASEASWVGEASLVTSFANAQRDSRTSALHSDAQTTRRMLNKLTRHCVIKRFTSAASMPQGVKPSHSRHFSL</sequence>
<organism evidence="2 3">
    <name type="scientific">Puccinia coronata f. sp. avenae</name>
    <dbReference type="NCBI Taxonomy" id="200324"/>
    <lineage>
        <taxon>Eukaryota</taxon>
        <taxon>Fungi</taxon>
        <taxon>Dikarya</taxon>
        <taxon>Basidiomycota</taxon>
        <taxon>Pucciniomycotina</taxon>
        <taxon>Pucciniomycetes</taxon>
        <taxon>Pucciniales</taxon>
        <taxon>Pucciniaceae</taxon>
        <taxon>Puccinia</taxon>
    </lineage>
</organism>
<accession>A0A2N5W549</accession>
<dbReference type="EMBL" id="PGCJ01000011">
    <property type="protein sequence ID" value="PLW57378.1"/>
    <property type="molecule type" value="Genomic_DNA"/>
</dbReference>
<evidence type="ECO:0000313" key="3">
    <source>
        <dbReference type="Proteomes" id="UP000235388"/>
    </source>
</evidence>
<evidence type="ECO:0000256" key="1">
    <source>
        <dbReference type="SAM" id="MobiDB-lite"/>
    </source>
</evidence>
<evidence type="ECO:0000313" key="2">
    <source>
        <dbReference type="EMBL" id="PLW57378.1"/>
    </source>
</evidence>
<reference evidence="2 3" key="1">
    <citation type="submission" date="2017-11" db="EMBL/GenBank/DDBJ databases">
        <title>De novo assembly and phasing of dikaryotic genomes from two isolates of Puccinia coronata f. sp. avenae, the causal agent of oat crown rust.</title>
        <authorList>
            <person name="Miller M.E."/>
            <person name="Zhang Y."/>
            <person name="Omidvar V."/>
            <person name="Sperschneider J."/>
            <person name="Schwessinger B."/>
            <person name="Raley C."/>
            <person name="Palmer J.M."/>
            <person name="Garnica D."/>
            <person name="Upadhyaya N."/>
            <person name="Rathjen J."/>
            <person name="Taylor J.M."/>
            <person name="Park R.F."/>
            <person name="Dodds P.N."/>
            <person name="Hirsch C.D."/>
            <person name="Kianian S.F."/>
            <person name="Figueroa M."/>
        </authorList>
    </citation>
    <scope>NUCLEOTIDE SEQUENCE [LARGE SCALE GENOMIC DNA]</scope>
    <source>
        <strain evidence="2">12NC29</strain>
    </source>
</reference>
<gene>
    <name evidence="2" type="ORF">PCANC_01751</name>
</gene>
<feature type="region of interest" description="Disordered" evidence="1">
    <location>
        <begin position="35"/>
        <end position="63"/>
    </location>
</feature>
<comment type="caution">
    <text evidence="2">The sequence shown here is derived from an EMBL/GenBank/DDBJ whole genome shotgun (WGS) entry which is preliminary data.</text>
</comment>
<name>A0A2N5W549_9BASI</name>